<feature type="domain" description="VWFC" evidence="4">
    <location>
        <begin position="298"/>
        <end position="363"/>
    </location>
</feature>
<dbReference type="InterPro" id="IPR011061">
    <property type="entry name" value="Hirudin/antistatin"/>
</dbReference>
<dbReference type="AlphaFoldDB" id="A0A6P8YY97"/>
<keyword evidence="1" id="KW-0732">Signal</keyword>
<dbReference type="GO" id="GO:0005886">
    <property type="term" value="C:plasma membrane"/>
    <property type="evidence" value="ECO:0007669"/>
    <property type="project" value="TreeGrafter"/>
</dbReference>
<gene>
    <name evidence="7" type="primary">LOC117647481</name>
</gene>
<dbReference type="OrthoDB" id="5976811at2759"/>
<dbReference type="Gene3D" id="2.10.22.10">
    <property type="entry name" value="Antistasin, domain 1"/>
    <property type="match status" value="2"/>
</dbReference>
<evidence type="ECO:0000256" key="3">
    <source>
        <dbReference type="SAM" id="Phobius"/>
    </source>
</evidence>
<dbReference type="SUPFAM" id="SSF57262">
    <property type="entry name" value="Leech antihemostatic proteins"/>
    <property type="match status" value="1"/>
</dbReference>
<dbReference type="SUPFAM" id="SSF57603">
    <property type="entry name" value="FnI-like domain"/>
    <property type="match status" value="2"/>
</dbReference>
<evidence type="ECO:0000313" key="6">
    <source>
        <dbReference type="Proteomes" id="UP000515158"/>
    </source>
</evidence>
<evidence type="ECO:0000256" key="1">
    <source>
        <dbReference type="ARBA" id="ARBA00022729"/>
    </source>
</evidence>
<keyword evidence="3" id="KW-1133">Transmembrane helix</keyword>
<keyword evidence="6" id="KW-1185">Reference proteome</keyword>
<dbReference type="PROSITE" id="PS51252">
    <property type="entry name" value="ANTISTASIN"/>
    <property type="match status" value="2"/>
</dbReference>
<dbReference type="Proteomes" id="UP000515158">
    <property type="component" value="Unplaced"/>
</dbReference>
<dbReference type="PANTHER" id="PTHR46439:SF1">
    <property type="entry name" value="CYSTEINE-RICH MOTOR NEURON 1 PROTEIN"/>
    <property type="match status" value="1"/>
</dbReference>
<dbReference type="RefSeq" id="XP_034245128.1">
    <property type="nucleotide sequence ID" value="XM_034389237.1"/>
</dbReference>
<dbReference type="InterPro" id="IPR001007">
    <property type="entry name" value="VWF_dom"/>
</dbReference>
<reference evidence="7" key="1">
    <citation type="submission" date="2025-08" db="UniProtKB">
        <authorList>
            <consortium name="RefSeq"/>
        </authorList>
    </citation>
    <scope>IDENTIFICATION</scope>
    <source>
        <tissue evidence="7">Total insect</tissue>
    </source>
</reference>
<dbReference type="PANTHER" id="PTHR46439">
    <property type="entry name" value="CYSTEINE-RICH MOTOR NEURON 1 PROTEIN"/>
    <property type="match status" value="1"/>
</dbReference>
<dbReference type="Gene3D" id="6.20.200.20">
    <property type="match status" value="1"/>
</dbReference>
<sequence>MCQVSCDNPRRVQGECCPACDGLSVVTQSQSCPSLGNCTLKCTHGFVLDDVGCYTCQCQQGAACTLECHAGYARDAAGNELCECACPAMENCSKRCAHGYRKDASGCSQCACLPGAETSQPVVGEGAPPKSCADAVRERDDGEYWWDGCRGCYCWGGATLCELASCKDVPSALRRMADHALCDSASAASAAAPREPPSPLLRGSGCAGHHAHGTSWRESDCRSCRCVHGSTECFEQRCAALHCDLQFTPRGMCCPACLGDGSKLPPKLAPQGTLPSLPLDGGLGGLGGLGGRAGRPTGTCWWRGQALAPADEWFPDECTHCQCDPAGSGSSTCTQVVCPAGPACSSAASRASSRAPFCCPPCQDGAGGVTLLVSLLVVVALLVLVVLALGYFVWQRNRRQTLHIARADAVRPNCQARPAATYTYNMIPPLSRSA</sequence>
<evidence type="ECO:0000259" key="5">
    <source>
        <dbReference type="PROSITE" id="PS51252"/>
    </source>
</evidence>
<protein>
    <submittedName>
        <fullName evidence="7">Cysteine-rich motor neuron 1 protein-like</fullName>
    </submittedName>
</protein>
<feature type="domain" description="Antistasin-like" evidence="5">
    <location>
        <begin position="86"/>
        <end position="112"/>
    </location>
</feature>
<dbReference type="GO" id="GO:0004867">
    <property type="term" value="F:serine-type endopeptidase inhibitor activity"/>
    <property type="evidence" value="ECO:0007669"/>
    <property type="project" value="InterPro"/>
</dbReference>
<evidence type="ECO:0000259" key="4">
    <source>
        <dbReference type="PROSITE" id="PS50184"/>
    </source>
</evidence>
<proteinExistence type="predicted"/>
<dbReference type="SMART" id="SM00214">
    <property type="entry name" value="VWC"/>
    <property type="match status" value="2"/>
</dbReference>
<feature type="domain" description="Antistasin-like" evidence="5">
    <location>
        <begin position="32"/>
        <end position="58"/>
    </location>
</feature>
<name>A0A6P8YY97_THRPL</name>
<dbReference type="InterPro" id="IPR052624">
    <property type="entry name" value="CRIM1"/>
</dbReference>
<dbReference type="KEGG" id="tpal:117647481"/>
<feature type="transmembrane region" description="Helical" evidence="3">
    <location>
        <begin position="369"/>
        <end position="394"/>
    </location>
</feature>
<dbReference type="PROSITE" id="PS50184">
    <property type="entry name" value="VWFC_2"/>
    <property type="match status" value="1"/>
</dbReference>
<keyword evidence="3" id="KW-0812">Transmembrane</keyword>
<dbReference type="InParanoid" id="A0A6P8YY97"/>
<keyword evidence="2" id="KW-0677">Repeat</keyword>
<organism evidence="7">
    <name type="scientific">Thrips palmi</name>
    <name type="common">Melon thrips</name>
    <dbReference type="NCBI Taxonomy" id="161013"/>
    <lineage>
        <taxon>Eukaryota</taxon>
        <taxon>Metazoa</taxon>
        <taxon>Ecdysozoa</taxon>
        <taxon>Arthropoda</taxon>
        <taxon>Hexapoda</taxon>
        <taxon>Insecta</taxon>
        <taxon>Pterygota</taxon>
        <taxon>Neoptera</taxon>
        <taxon>Paraneoptera</taxon>
        <taxon>Thysanoptera</taxon>
        <taxon>Terebrantia</taxon>
        <taxon>Thripoidea</taxon>
        <taxon>Thripidae</taxon>
        <taxon>Thrips</taxon>
    </lineage>
</organism>
<dbReference type="GeneID" id="117647481"/>
<dbReference type="Pfam" id="PF02822">
    <property type="entry name" value="Antistasin"/>
    <property type="match status" value="2"/>
</dbReference>
<dbReference type="Pfam" id="PF23334">
    <property type="entry name" value="VWC2L_2nd"/>
    <property type="match status" value="1"/>
</dbReference>
<evidence type="ECO:0000256" key="2">
    <source>
        <dbReference type="ARBA" id="ARBA00022737"/>
    </source>
</evidence>
<dbReference type="InterPro" id="IPR004094">
    <property type="entry name" value="Antistasin-like"/>
</dbReference>
<accession>A0A6P8YY97</accession>
<keyword evidence="3" id="KW-0472">Membrane</keyword>
<evidence type="ECO:0000313" key="7">
    <source>
        <dbReference type="RefSeq" id="XP_034245128.1"/>
    </source>
</evidence>
<dbReference type="PROSITE" id="PS01208">
    <property type="entry name" value="VWFC_1"/>
    <property type="match status" value="1"/>
</dbReference>